<dbReference type="Pfam" id="PF02179">
    <property type="entry name" value="BAG"/>
    <property type="match status" value="1"/>
</dbReference>
<dbReference type="Gene3D" id="1.20.58.120">
    <property type="entry name" value="BAG domain"/>
    <property type="match status" value="1"/>
</dbReference>
<gene>
    <name evidence="4" type="ORF">I302_02418</name>
</gene>
<feature type="region of interest" description="Disordered" evidence="2">
    <location>
        <begin position="478"/>
        <end position="523"/>
    </location>
</feature>
<evidence type="ECO:0000256" key="1">
    <source>
        <dbReference type="SAM" id="Coils"/>
    </source>
</evidence>
<dbReference type="EMBL" id="KI894019">
    <property type="protein sequence ID" value="OCF27575.1"/>
    <property type="molecule type" value="Genomic_DNA"/>
</dbReference>
<feature type="region of interest" description="Disordered" evidence="2">
    <location>
        <begin position="371"/>
        <end position="401"/>
    </location>
</feature>
<feature type="coiled-coil region" evidence="1">
    <location>
        <begin position="66"/>
        <end position="169"/>
    </location>
</feature>
<feature type="region of interest" description="Disordered" evidence="2">
    <location>
        <begin position="334"/>
        <end position="353"/>
    </location>
</feature>
<feature type="domain" description="BAG" evidence="3">
    <location>
        <begin position="576"/>
        <end position="614"/>
    </location>
</feature>
<evidence type="ECO:0000256" key="2">
    <source>
        <dbReference type="SAM" id="MobiDB-lite"/>
    </source>
</evidence>
<feature type="compositionally biased region" description="Acidic residues" evidence="2">
    <location>
        <begin position="794"/>
        <end position="808"/>
    </location>
</feature>
<feature type="region of interest" description="Disordered" evidence="2">
    <location>
        <begin position="1"/>
        <end position="45"/>
    </location>
</feature>
<dbReference type="AlphaFoldDB" id="A0A1B9G952"/>
<dbReference type="STRING" id="1296100.A0A1B9G952"/>
<feature type="compositionally biased region" description="Basic and acidic residues" evidence="2">
    <location>
        <begin position="756"/>
        <end position="773"/>
    </location>
</feature>
<dbReference type="OrthoDB" id="333905at2759"/>
<protein>
    <recommendedName>
        <fullName evidence="3">BAG domain-containing protein</fullName>
    </recommendedName>
</protein>
<dbReference type="SUPFAM" id="SSF63491">
    <property type="entry name" value="BAG domain"/>
    <property type="match status" value="1"/>
</dbReference>
<feature type="region of interest" description="Disordered" evidence="2">
    <location>
        <begin position="622"/>
        <end position="808"/>
    </location>
</feature>
<accession>A0A1B9G952</accession>
<reference evidence="4" key="1">
    <citation type="submission" date="2013-07" db="EMBL/GenBank/DDBJ databases">
        <title>The Genome Sequence of Cryptococcus bestiolae CBS10118.</title>
        <authorList>
            <consortium name="The Broad Institute Genome Sequencing Platform"/>
            <person name="Cuomo C."/>
            <person name="Litvintseva A."/>
            <person name="Chen Y."/>
            <person name="Heitman J."/>
            <person name="Sun S."/>
            <person name="Springer D."/>
            <person name="Dromer F."/>
            <person name="Young S.K."/>
            <person name="Zeng Q."/>
            <person name="Gargeya S."/>
            <person name="Fitzgerald M."/>
            <person name="Abouelleil A."/>
            <person name="Alvarado L."/>
            <person name="Berlin A.M."/>
            <person name="Chapman S.B."/>
            <person name="Dewar J."/>
            <person name="Goldberg J."/>
            <person name="Griggs A."/>
            <person name="Gujja S."/>
            <person name="Hansen M."/>
            <person name="Howarth C."/>
            <person name="Imamovic A."/>
            <person name="Larimer J."/>
            <person name="McCowan C."/>
            <person name="Murphy C."/>
            <person name="Pearson M."/>
            <person name="Priest M."/>
            <person name="Roberts A."/>
            <person name="Saif S."/>
            <person name="Shea T."/>
            <person name="Sykes S."/>
            <person name="Wortman J."/>
            <person name="Nusbaum C."/>
            <person name="Birren B."/>
        </authorList>
    </citation>
    <scope>NUCLEOTIDE SEQUENCE [LARGE SCALE GENOMIC DNA]</scope>
    <source>
        <strain evidence="4">CBS 10118</strain>
    </source>
</reference>
<feature type="compositionally biased region" description="Basic and acidic residues" evidence="2">
    <location>
        <begin position="653"/>
        <end position="690"/>
    </location>
</feature>
<dbReference type="InterPro" id="IPR003103">
    <property type="entry name" value="BAG_domain"/>
</dbReference>
<feature type="compositionally biased region" description="Basic and acidic residues" evidence="2">
    <location>
        <begin position="781"/>
        <end position="793"/>
    </location>
</feature>
<dbReference type="GO" id="GO:0051087">
    <property type="term" value="F:protein-folding chaperone binding"/>
    <property type="evidence" value="ECO:0007669"/>
    <property type="project" value="InterPro"/>
</dbReference>
<sequence>MFPHPYFTHPHPAQHRRAGFATPSPAYPHPHPGAQQFNFFPSPPTPHASYEYASIEEEERAALAHLRSIQRRREEAEAAAAREAALAREAAARAEREVAIRAELARIERQQQVAQAIRAQQQAEEDRQKRAYLEAIERKRNEIVSAQLAARARRQAALAASQARREEAEARRQEAAAYVEARRQAALARGREAEARGRCAQGRCHRRLVQPSCCCQHQTIQSGEEQNTDICCTDRSAPTSSSAPTERNEWQDLNNIFGPLFGFQLVPDAIAETDNTPTTTGETTSQTRTAPAEAPTASPAPSPAPVAEKKDKREFPEDINNLLSQFLGLRVDPVSESGSSTSADKAKATGNGIPEGLNEFLGQFGLVFEPESTSEEKKSETPVPVATEPAQEKSAPVASASTNIAQPATTSTAEEKIPSSQKDVPPFTSLLEHFTDVNPLLRDLLGNFEHALTDELTKKNKLQGEACQGACERQCARSCEKQDKGKARAEGERKEVPKSAPASTPAPIDTPSTVESTDSSSSITALDSIESQLDTLRSSFQFPAKLSFAHSTSESISPPLLFNKTNSAYHTQANSYLQLLLKADGITSNGDKEIRKRRKELVSKVEKEIENLEKQKDEIWKEVKAKRDNGEESEPDEVDERSWSGSETTSVAGDDHIPEHKEEVEVEHVEHSEDQQHDHKSYADVAKAHSTETVSGARAEPTSTADQPTPTSAVDQREDANDSSAEQPPKEETEGYTITVTFPNEVESVEQPQIESEEKEKKEVKGEEGETTKEVVQPEQEQDKRSDKSARVETEEEEAKEEEGYELV</sequence>
<dbReference type="VEuPathDB" id="FungiDB:I302_02418"/>
<feature type="compositionally biased region" description="Basic and acidic residues" evidence="2">
    <location>
        <begin position="478"/>
        <end position="497"/>
    </location>
</feature>
<feature type="compositionally biased region" description="Polar residues" evidence="2">
    <location>
        <begin position="701"/>
        <end position="714"/>
    </location>
</feature>
<name>A0A1B9G952_9TREE</name>
<dbReference type="InterPro" id="IPR036533">
    <property type="entry name" value="BAG_dom_sf"/>
</dbReference>
<feature type="compositionally biased region" description="Low complexity" evidence="2">
    <location>
        <begin position="273"/>
        <end position="297"/>
    </location>
</feature>
<evidence type="ECO:0000313" key="4">
    <source>
        <dbReference type="EMBL" id="OCF27575.1"/>
    </source>
</evidence>
<feature type="region of interest" description="Disordered" evidence="2">
    <location>
        <begin position="272"/>
        <end position="314"/>
    </location>
</feature>
<keyword evidence="1" id="KW-0175">Coiled coil</keyword>
<evidence type="ECO:0000259" key="3">
    <source>
        <dbReference type="Pfam" id="PF02179"/>
    </source>
</evidence>
<reference evidence="4" key="2">
    <citation type="submission" date="2014-01" db="EMBL/GenBank/DDBJ databases">
        <title>Evolution of pathogenesis and genome organization in the Tremellales.</title>
        <authorList>
            <person name="Cuomo C."/>
            <person name="Litvintseva A."/>
            <person name="Heitman J."/>
            <person name="Chen Y."/>
            <person name="Sun S."/>
            <person name="Springer D."/>
            <person name="Dromer F."/>
            <person name="Young S."/>
            <person name="Zeng Q."/>
            <person name="Chapman S."/>
            <person name="Gujja S."/>
            <person name="Saif S."/>
            <person name="Birren B."/>
        </authorList>
    </citation>
    <scope>NUCLEOTIDE SEQUENCE</scope>
    <source>
        <strain evidence="4">CBS 10118</strain>
    </source>
</reference>
<proteinExistence type="predicted"/>
<organism evidence="4">
    <name type="scientific">Kwoniella bestiolae CBS 10118</name>
    <dbReference type="NCBI Taxonomy" id="1296100"/>
    <lineage>
        <taxon>Eukaryota</taxon>
        <taxon>Fungi</taxon>
        <taxon>Dikarya</taxon>
        <taxon>Basidiomycota</taxon>
        <taxon>Agaricomycotina</taxon>
        <taxon>Tremellomycetes</taxon>
        <taxon>Tremellales</taxon>
        <taxon>Cryptococcaceae</taxon>
        <taxon>Kwoniella</taxon>
    </lineage>
</organism>
<feature type="compositionally biased region" description="Low complexity" evidence="2">
    <location>
        <begin position="510"/>
        <end position="523"/>
    </location>
</feature>